<gene>
    <name evidence="1" type="ORF">LCGC14_2633460</name>
</gene>
<dbReference type="EMBL" id="LAZR01045233">
    <property type="protein sequence ID" value="KKK99366.1"/>
    <property type="molecule type" value="Genomic_DNA"/>
</dbReference>
<proteinExistence type="predicted"/>
<reference evidence="1" key="1">
    <citation type="journal article" date="2015" name="Nature">
        <title>Complex archaea that bridge the gap between prokaryotes and eukaryotes.</title>
        <authorList>
            <person name="Spang A."/>
            <person name="Saw J.H."/>
            <person name="Jorgensen S.L."/>
            <person name="Zaremba-Niedzwiedzka K."/>
            <person name="Martijn J."/>
            <person name="Lind A.E."/>
            <person name="van Eijk R."/>
            <person name="Schleper C."/>
            <person name="Guy L."/>
            <person name="Ettema T.J."/>
        </authorList>
    </citation>
    <scope>NUCLEOTIDE SEQUENCE</scope>
</reference>
<sequence length="128" mass="14443">MTTLAEFKRQLRMERYAEQLHAEQFAESICVTCGYCAAGVTMIDGAPRCERHRNRGEVARDSRESLKAGCPIRGHDHDVRVIERHTQAGTGKKATTYGCPSGVYRWFVPDGQPLGGLRIRRPRGGWRK</sequence>
<dbReference type="AlphaFoldDB" id="A0A0F9CS32"/>
<organism evidence="1">
    <name type="scientific">marine sediment metagenome</name>
    <dbReference type="NCBI Taxonomy" id="412755"/>
    <lineage>
        <taxon>unclassified sequences</taxon>
        <taxon>metagenomes</taxon>
        <taxon>ecological metagenomes</taxon>
    </lineage>
</organism>
<evidence type="ECO:0000313" key="1">
    <source>
        <dbReference type="EMBL" id="KKK99366.1"/>
    </source>
</evidence>
<protein>
    <submittedName>
        <fullName evidence="1">Uncharacterized protein</fullName>
    </submittedName>
</protein>
<accession>A0A0F9CS32</accession>
<name>A0A0F9CS32_9ZZZZ</name>
<comment type="caution">
    <text evidence="1">The sequence shown here is derived from an EMBL/GenBank/DDBJ whole genome shotgun (WGS) entry which is preliminary data.</text>
</comment>